<protein>
    <submittedName>
        <fullName evidence="1">Uncharacterized protein</fullName>
    </submittedName>
</protein>
<reference evidence="1 2" key="1">
    <citation type="journal article" date="2019" name="Nat. Ecol. Evol.">
        <title>Megaphylogeny resolves global patterns of mushroom evolution.</title>
        <authorList>
            <person name="Varga T."/>
            <person name="Krizsan K."/>
            <person name="Foldi C."/>
            <person name="Dima B."/>
            <person name="Sanchez-Garcia M."/>
            <person name="Sanchez-Ramirez S."/>
            <person name="Szollosi G.J."/>
            <person name="Szarkandi J.G."/>
            <person name="Papp V."/>
            <person name="Albert L."/>
            <person name="Andreopoulos W."/>
            <person name="Angelini C."/>
            <person name="Antonin V."/>
            <person name="Barry K.W."/>
            <person name="Bougher N.L."/>
            <person name="Buchanan P."/>
            <person name="Buyck B."/>
            <person name="Bense V."/>
            <person name="Catcheside P."/>
            <person name="Chovatia M."/>
            <person name="Cooper J."/>
            <person name="Damon W."/>
            <person name="Desjardin D."/>
            <person name="Finy P."/>
            <person name="Geml J."/>
            <person name="Haridas S."/>
            <person name="Hughes K."/>
            <person name="Justo A."/>
            <person name="Karasinski D."/>
            <person name="Kautmanova I."/>
            <person name="Kiss B."/>
            <person name="Kocsube S."/>
            <person name="Kotiranta H."/>
            <person name="LaButti K.M."/>
            <person name="Lechner B.E."/>
            <person name="Liimatainen K."/>
            <person name="Lipzen A."/>
            <person name="Lukacs Z."/>
            <person name="Mihaltcheva S."/>
            <person name="Morgado L.N."/>
            <person name="Niskanen T."/>
            <person name="Noordeloos M.E."/>
            <person name="Ohm R.A."/>
            <person name="Ortiz-Santana B."/>
            <person name="Ovrebo C."/>
            <person name="Racz N."/>
            <person name="Riley R."/>
            <person name="Savchenko A."/>
            <person name="Shiryaev A."/>
            <person name="Soop K."/>
            <person name="Spirin V."/>
            <person name="Szebenyi C."/>
            <person name="Tomsovsky M."/>
            <person name="Tulloss R.E."/>
            <person name="Uehling J."/>
            <person name="Grigoriev I.V."/>
            <person name="Vagvolgyi C."/>
            <person name="Papp T."/>
            <person name="Martin F.M."/>
            <person name="Miettinen O."/>
            <person name="Hibbett D.S."/>
            <person name="Nagy L.G."/>
        </authorList>
    </citation>
    <scope>NUCLEOTIDE SEQUENCE [LARGE SCALE GENOMIC DNA]</scope>
    <source>
        <strain evidence="1 2">OMC1185</strain>
    </source>
</reference>
<name>A0A5C3MWG9_9AGAM</name>
<dbReference type="OrthoDB" id="5572844at2759"/>
<gene>
    <name evidence="1" type="ORF">OE88DRAFT_1609995</name>
</gene>
<sequence length="167" mass="19278">MQKPTLTNIRIRSVEDAHVILYATHRGFLNVITSRLDADERQALRPGDVYVWIEGNHQADITGLGIMRWTDGRKWSQSRTRDEFLYYEEEDPNGDYARADRGTLSGKRPQRMVKQTYSAMVAPTALRGPYRIYTYYTDNSIRLLGTIDAIPELRDLQVPPGLFTRVK</sequence>
<dbReference type="EMBL" id="ML213515">
    <property type="protein sequence ID" value="TFK49530.1"/>
    <property type="molecule type" value="Genomic_DNA"/>
</dbReference>
<dbReference type="Pfam" id="PF09729">
    <property type="entry name" value="Gti1_Pac2"/>
    <property type="match status" value="1"/>
</dbReference>
<feature type="non-terminal residue" evidence="1">
    <location>
        <position position="167"/>
    </location>
</feature>
<dbReference type="AlphaFoldDB" id="A0A5C3MWG9"/>
<proteinExistence type="predicted"/>
<dbReference type="InterPro" id="IPR018608">
    <property type="entry name" value="Gti1/Pac2"/>
</dbReference>
<dbReference type="PANTHER" id="PTHR28027:SF1">
    <property type="entry name" value="CAMP INDEPENDENT REGULATORY PROTEIN (AFU_ORTHOLOGUE AFUA_3G09640)"/>
    <property type="match status" value="1"/>
</dbReference>
<dbReference type="Proteomes" id="UP000305948">
    <property type="component" value="Unassembled WGS sequence"/>
</dbReference>
<dbReference type="PANTHER" id="PTHR28027">
    <property type="entry name" value="TRANSCRIPTIONAL REGULATOR MIT1"/>
    <property type="match status" value="1"/>
</dbReference>
<evidence type="ECO:0000313" key="2">
    <source>
        <dbReference type="Proteomes" id="UP000305948"/>
    </source>
</evidence>
<evidence type="ECO:0000313" key="1">
    <source>
        <dbReference type="EMBL" id="TFK49530.1"/>
    </source>
</evidence>
<accession>A0A5C3MWG9</accession>
<keyword evidence="2" id="KW-1185">Reference proteome</keyword>
<organism evidence="1 2">
    <name type="scientific">Heliocybe sulcata</name>
    <dbReference type="NCBI Taxonomy" id="5364"/>
    <lineage>
        <taxon>Eukaryota</taxon>
        <taxon>Fungi</taxon>
        <taxon>Dikarya</taxon>
        <taxon>Basidiomycota</taxon>
        <taxon>Agaricomycotina</taxon>
        <taxon>Agaricomycetes</taxon>
        <taxon>Gloeophyllales</taxon>
        <taxon>Gloeophyllaceae</taxon>
        <taxon>Heliocybe</taxon>
    </lineage>
</organism>
<dbReference type="GO" id="GO:0003677">
    <property type="term" value="F:DNA binding"/>
    <property type="evidence" value="ECO:0007669"/>
    <property type="project" value="TreeGrafter"/>
</dbReference>